<dbReference type="Pfam" id="PF00534">
    <property type="entry name" value="Glycos_transf_1"/>
    <property type="match status" value="1"/>
</dbReference>
<dbReference type="PANTHER" id="PTHR45947">
    <property type="entry name" value="SULFOQUINOVOSYL TRANSFERASE SQD2"/>
    <property type="match status" value="1"/>
</dbReference>
<dbReference type="EMBL" id="PNIQ01000059">
    <property type="protein sequence ID" value="PMP86913.1"/>
    <property type="molecule type" value="Genomic_DNA"/>
</dbReference>
<dbReference type="InterPro" id="IPR050194">
    <property type="entry name" value="Glycosyltransferase_grp1"/>
</dbReference>
<gene>
    <name evidence="3" type="ORF">C0184_00780</name>
</gene>
<dbReference type="Gene3D" id="3.40.50.2000">
    <property type="entry name" value="Glycogen Phosphorylase B"/>
    <property type="match status" value="2"/>
</dbReference>
<feature type="domain" description="Glycosyltransferase subfamily 4-like N-terminal" evidence="2">
    <location>
        <begin position="22"/>
        <end position="201"/>
    </location>
</feature>
<dbReference type="InterPro" id="IPR001296">
    <property type="entry name" value="Glyco_trans_1"/>
</dbReference>
<evidence type="ECO:0000313" key="3">
    <source>
        <dbReference type="EMBL" id="PMP86913.1"/>
    </source>
</evidence>
<evidence type="ECO:0000313" key="4">
    <source>
        <dbReference type="Proteomes" id="UP000243376"/>
    </source>
</evidence>
<sequence>MRIAMLSVHSSPLARLGGKEAGGMNVYVRELARELGQRGIGVDIFTRSQDRTTPTVLPLGRGVRLISLHAGPAAPYDKNLLLTYLPEFVSRVRCFADSEDVSYDLIHSHYWLSGEAALRLRHVWRAPVVQMFHTLGAMKNSVARSEEEVETKRRIAIERRLMREVDAVVAATPLDRAQMVWHYGADANRIRVIPCGVDLRRFQPGDRMQARAALGITPDAIMLVCVGRMEPLKGMDALILAAARLLVQHPEWKERLQVVLVGGDDETQPERWNSEQRRLDGLRRELGITAQVQFAGAQ</sequence>
<evidence type="ECO:0000259" key="1">
    <source>
        <dbReference type="Pfam" id="PF00534"/>
    </source>
</evidence>
<comment type="caution">
    <text evidence="3">The sequence shown here is derived from an EMBL/GenBank/DDBJ whole genome shotgun (WGS) entry which is preliminary data.</text>
</comment>
<evidence type="ECO:0000259" key="2">
    <source>
        <dbReference type="Pfam" id="PF13439"/>
    </source>
</evidence>
<dbReference type="Proteomes" id="UP000243376">
    <property type="component" value="Unassembled WGS sequence"/>
</dbReference>
<dbReference type="InterPro" id="IPR028098">
    <property type="entry name" value="Glyco_trans_4-like_N"/>
</dbReference>
<name>A0A2J6XFK0_9CHLR</name>
<organism evidence="3 4">
    <name type="scientific">Chloroflexus aggregans</name>
    <dbReference type="NCBI Taxonomy" id="152260"/>
    <lineage>
        <taxon>Bacteria</taxon>
        <taxon>Bacillati</taxon>
        <taxon>Chloroflexota</taxon>
        <taxon>Chloroflexia</taxon>
        <taxon>Chloroflexales</taxon>
        <taxon>Chloroflexineae</taxon>
        <taxon>Chloroflexaceae</taxon>
        <taxon>Chloroflexus</taxon>
    </lineage>
</organism>
<accession>A0A2J6XFK0</accession>
<reference evidence="3 4" key="1">
    <citation type="submission" date="2018-01" db="EMBL/GenBank/DDBJ databases">
        <title>Metagenomic assembled genomes from two thermal pools in the Uzon Caldera, Kamchatka, Russia.</title>
        <authorList>
            <person name="Wilkins L."/>
            <person name="Ettinger C."/>
        </authorList>
    </citation>
    <scope>NUCLEOTIDE SEQUENCE [LARGE SCALE GENOMIC DNA]</scope>
    <source>
        <strain evidence="3">ZAV-02</strain>
    </source>
</reference>
<proteinExistence type="predicted"/>
<dbReference type="Pfam" id="PF13439">
    <property type="entry name" value="Glyco_transf_4"/>
    <property type="match status" value="1"/>
</dbReference>
<dbReference type="AlphaFoldDB" id="A0A2J6XFK0"/>
<feature type="domain" description="Glycosyl transferase family 1" evidence="1">
    <location>
        <begin position="209"/>
        <end position="297"/>
    </location>
</feature>
<dbReference type="PANTHER" id="PTHR45947:SF3">
    <property type="entry name" value="SULFOQUINOVOSYL TRANSFERASE SQD2"/>
    <property type="match status" value="1"/>
</dbReference>
<protein>
    <submittedName>
        <fullName evidence="3">Glycosyltransferase family 1 protein</fullName>
    </submittedName>
</protein>
<keyword evidence="3" id="KW-0808">Transferase</keyword>
<dbReference type="SUPFAM" id="SSF53756">
    <property type="entry name" value="UDP-Glycosyltransferase/glycogen phosphorylase"/>
    <property type="match status" value="1"/>
</dbReference>
<dbReference type="GO" id="GO:0016758">
    <property type="term" value="F:hexosyltransferase activity"/>
    <property type="evidence" value="ECO:0007669"/>
    <property type="project" value="TreeGrafter"/>
</dbReference>
<feature type="non-terminal residue" evidence="3">
    <location>
        <position position="298"/>
    </location>
</feature>